<keyword evidence="2" id="KW-1185">Reference proteome</keyword>
<protein>
    <submittedName>
        <fullName evidence="1">Uncharacterized protein</fullName>
    </submittedName>
</protein>
<sequence length="333" mass="37181">MALNQAQLLVHDDEALARFRANHRIPDDVLIERPSPNNAADWVEGEGNRIPVWTWFIHQVGLREEHEFTAEDLLHVYCIVRPKRNAQTHMYKGFNAHYWRRSERYATTIRVVNNCGCTRKLTDLLGSSLSIEVNDLIKGIATVPPAQVPATKPILVPSSDSEAADPKVAPAAEDIIEHSFNQGGILGYNSKAEEGSITPRQRALGKKKAARDDLAKQIPDLTLALLSPPRDYSGTIFATVDLRKQVTTGNTSKDHKACLALRNAIMLPQDVVDLAAEDSEEFGGRLVMMDAQNTEFPEVKERGLLELEAPRLRAWRMKERINTKSSSSNQIFA</sequence>
<proteinExistence type="predicted"/>
<evidence type="ECO:0000313" key="2">
    <source>
        <dbReference type="Proteomes" id="UP000585474"/>
    </source>
</evidence>
<reference evidence="1 2" key="1">
    <citation type="submission" date="2019-07" db="EMBL/GenBank/DDBJ databases">
        <title>De Novo Assembly of kiwifruit Actinidia rufa.</title>
        <authorList>
            <person name="Sugita-Konishi S."/>
            <person name="Sato K."/>
            <person name="Mori E."/>
            <person name="Abe Y."/>
            <person name="Kisaki G."/>
            <person name="Hamano K."/>
            <person name="Suezawa K."/>
            <person name="Otani M."/>
            <person name="Fukuda T."/>
            <person name="Manabe T."/>
            <person name="Gomi K."/>
            <person name="Tabuchi M."/>
            <person name="Akimitsu K."/>
            <person name="Kataoka I."/>
        </authorList>
    </citation>
    <scope>NUCLEOTIDE SEQUENCE [LARGE SCALE GENOMIC DNA]</scope>
    <source>
        <strain evidence="2">cv. Fuchu</strain>
    </source>
</reference>
<organism evidence="1 2">
    <name type="scientific">Actinidia rufa</name>
    <dbReference type="NCBI Taxonomy" id="165716"/>
    <lineage>
        <taxon>Eukaryota</taxon>
        <taxon>Viridiplantae</taxon>
        <taxon>Streptophyta</taxon>
        <taxon>Embryophyta</taxon>
        <taxon>Tracheophyta</taxon>
        <taxon>Spermatophyta</taxon>
        <taxon>Magnoliopsida</taxon>
        <taxon>eudicotyledons</taxon>
        <taxon>Gunneridae</taxon>
        <taxon>Pentapetalae</taxon>
        <taxon>asterids</taxon>
        <taxon>Ericales</taxon>
        <taxon>Actinidiaceae</taxon>
        <taxon>Actinidia</taxon>
    </lineage>
</organism>
<dbReference type="AlphaFoldDB" id="A0A7J0GL82"/>
<dbReference type="EMBL" id="BJWL01000022">
    <property type="protein sequence ID" value="GFZ11576.1"/>
    <property type="molecule type" value="Genomic_DNA"/>
</dbReference>
<gene>
    <name evidence="1" type="ORF">Acr_22g0009740</name>
</gene>
<accession>A0A7J0GL82</accession>
<name>A0A7J0GL82_9ERIC</name>
<dbReference type="Proteomes" id="UP000585474">
    <property type="component" value="Unassembled WGS sequence"/>
</dbReference>
<evidence type="ECO:0000313" key="1">
    <source>
        <dbReference type="EMBL" id="GFZ11576.1"/>
    </source>
</evidence>
<comment type="caution">
    <text evidence="1">The sequence shown here is derived from an EMBL/GenBank/DDBJ whole genome shotgun (WGS) entry which is preliminary data.</text>
</comment>
<dbReference type="OrthoDB" id="1750920at2759"/>